<name>A0A101RME9_9ACTN</name>
<proteinExistence type="predicted"/>
<evidence type="ECO:0000256" key="1">
    <source>
        <dbReference type="SAM" id="MobiDB-lite"/>
    </source>
</evidence>
<evidence type="ECO:0000313" key="4">
    <source>
        <dbReference type="Proteomes" id="UP000053669"/>
    </source>
</evidence>
<evidence type="ECO:0000256" key="2">
    <source>
        <dbReference type="SAM" id="Phobius"/>
    </source>
</evidence>
<keyword evidence="2" id="KW-0812">Transmembrane</keyword>
<feature type="transmembrane region" description="Helical" evidence="2">
    <location>
        <begin position="51"/>
        <end position="69"/>
    </location>
</feature>
<feature type="transmembrane region" description="Helical" evidence="2">
    <location>
        <begin position="152"/>
        <end position="174"/>
    </location>
</feature>
<dbReference type="AlphaFoldDB" id="A0A101RME9"/>
<sequence>MGTVGSLISLLTAVLFYFGWASTDAETQALGLRDTVFHFSTSDYLLRSVDALYIPAWIAATAALAAMGLHHLVERDPAHAQRVWRPLRFAWLPLLALIPLCPLAPAALDLVIPLATIVGFLSAAYARTRPPDPGTPLTARQQNAERLRKRRLWALTLLISVLSLFAAVSAYAGIVGRVGQPRPPAPSMISSRQSSSSARTTS</sequence>
<keyword evidence="2" id="KW-1133">Transmembrane helix</keyword>
<feature type="compositionally biased region" description="Low complexity" evidence="1">
    <location>
        <begin position="187"/>
        <end position="202"/>
    </location>
</feature>
<gene>
    <name evidence="3" type="ORF">AQJ46_43745</name>
</gene>
<dbReference type="Proteomes" id="UP000053669">
    <property type="component" value="Unassembled WGS sequence"/>
</dbReference>
<accession>A0A101RME9</accession>
<keyword evidence="2" id="KW-0472">Membrane</keyword>
<comment type="caution">
    <text evidence="3">The sequence shown here is derived from an EMBL/GenBank/DDBJ whole genome shotgun (WGS) entry which is preliminary data.</text>
</comment>
<dbReference type="EMBL" id="LMWU01000062">
    <property type="protein sequence ID" value="KUN58307.1"/>
    <property type="molecule type" value="Genomic_DNA"/>
</dbReference>
<evidence type="ECO:0000313" key="3">
    <source>
        <dbReference type="EMBL" id="KUN58307.1"/>
    </source>
</evidence>
<organism evidence="3 4">
    <name type="scientific">Streptomyces canus</name>
    <dbReference type="NCBI Taxonomy" id="58343"/>
    <lineage>
        <taxon>Bacteria</taxon>
        <taxon>Bacillati</taxon>
        <taxon>Actinomycetota</taxon>
        <taxon>Actinomycetes</taxon>
        <taxon>Kitasatosporales</taxon>
        <taxon>Streptomycetaceae</taxon>
        <taxon>Streptomyces</taxon>
        <taxon>Streptomyces aurantiacus group</taxon>
    </lineage>
</organism>
<feature type="region of interest" description="Disordered" evidence="1">
    <location>
        <begin position="181"/>
        <end position="202"/>
    </location>
</feature>
<dbReference type="STRING" id="58343.AQJ46_43745"/>
<protein>
    <submittedName>
        <fullName evidence="3">Uncharacterized protein</fullName>
    </submittedName>
</protein>
<reference evidence="3 4" key="1">
    <citation type="submission" date="2015-10" db="EMBL/GenBank/DDBJ databases">
        <title>Draft genome sequence of Streptomyces canus DSM 40017, type strain for the species Streptomyces canus.</title>
        <authorList>
            <person name="Ruckert C."/>
            <person name="Winkler A."/>
            <person name="Kalinowski J."/>
            <person name="Kampfer P."/>
            <person name="Glaeser S."/>
        </authorList>
    </citation>
    <scope>NUCLEOTIDE SEQUENCE [LARGE SCALE GENOMIC DNA]</scope>
    <source>
        <strain evidence="3 4">DSM 40017</strain>
    </source>
</reference>